<sequence length="146" mass="15985">MKKILMFLAAGFLFAASACADDRPVTVAQLPAAAQQFLTKYFPGQSVAIATYDPDFFSATYEVMYSNGAKVEFDSKGNLKEYYNPISSVPEEILPAGVAAFVKQTYPDALIIELDIDSRGCDVKLSNRVEISFNTQGQAVDIDFDD</sequence>
<dbReference type="Proteomes" id="UP000823637">
    <property type="component" value="Unassembled WGS sequence"/>
</dbReference>
<protein>
    <submittedName>
        <fullName evidence="3">PepSY-like domain-containing protein</fullName>
    </submittedName>
</protein>
<evidence type="ECO:0000256" key="1">
    <source>
        <dbReference type="SAM" id="SignalP"/>
    </source>
</evidence>
<accession>A0A9D9HCE2</accession>
<dbReference type="Gene3D" id="3.40.1420.30">
    <property type="match status" value="1"/>
</dbReference>
<reference evidence="3" key="1">
    <citation type="submission" date="2020-10" db="EMBL/GenBank/DDBJ databases">
        <authorList>
            <person name="Gilroy R."/>
        </authorList>
    </citation>
    <scope>NUCLEOTIDE SEQUENCE</scope>
    <source>
        <strain evidence="3">D3-1215</strain>
    </source>
</reference>
<comment type="caution">
    <text evidence="3">The sequence shown here is derived from an EMBL/GenBank/DDBJ whole genome shotgun (WGS) entry which is preliminary data.</text>
</comment>
<dbReference type="EMBL" id="JADIMR010000020">
    <property type="protein sequence ID" value="MBO8446401.1"/>
    <property type="molecule type" value="Genomic_DNA"/>
</dbReference>
<name>A0A9D9HCE2_9BACT</name>
<evidence type="ECO:0000259" key="2">
    <source>
        <dbReference type="Pfam" id="PF11396"/>
    </source>
</evidence>
<dbReference type="PROSITE" id="PS51257">
    <property type="entry name" value="PROKAR_LIPOPROTEIN"/>
    <property type="match status" value="1"/>
</dbReference>
<gene>
    <name evidence="3" type="ORF">IAC32_01450</name>
</gene>
<dbReference type="SUPFAM" id="SSF160574">
    <property type="entry name" value="BT0923-like"/>
    <property type="match status" value="1"/>
</dbReference>
<feature type="domain" description="Putative beta-lactamase-inhibitor-like PepSY-like" evidence="2">
    <location>
        <begin position="60"/>
        <end position="138"/>
    </location>
</feature>
<feature type="signal peptide" evidence="1">
    <location>
        <begin position="1"/>
        <end position="20"/>
    </location>
</feature>
<proteinExistence type="predicted"/>
<organism evidence="3 4">
    <name type="scientific">Candidatus Enterocola intestinipullorum</name>
    <dbReference type="NCBI Taxonomy" id="2840783"/>
    <lineage>
        <taxon>Bacteria</taxon>
        <taxon>Pseudomonadati</taxon>
        <taxon>Bacteroidota</taxon>
        <taxon>Bacteroidia</taxon>
        <taxon>Bacteroidales</taxon>
        <taxon>Candidatus Enterocola</taxon>
    </lineage>
</organism>
<reference evidence="3" key="2">
    <citation type="journal article" date="2021" name="PeerJ">
        <title>Extensive microbial diversity within the chicken gut microbiome revealed by metagenomics and culture.</title>
        <authorList>
            <person name="Gilroy R."/>
            <person name="Ravi A."/>
            <person name="Getino M."/>
            <person name="Pursley I."/>
            <person name="Horton D.L."/>
            <person name="Alikhan N.F."/>
            <person name="Baker D."/>
            <person name="Gharbi K."/>
            <person name="Hall N."/>
            <person name="Watson M."/>
            <person name="Adriaenssens E.M."/>
            <person name="Foster-Nyarko E."/>
            <person name="Jarju S."/>
            <person name="Secka A."/>
            <person name="Antonio M."/>
            <person name="Oren A."/>
            <person name="Chaudhuri R.R."/>
            <person name="La Ragione R."/>
            <person name="Hildebrand F."/>
            <person name="Pallen M.J."/>
        </authorList>
    </citation>
    <scope>NUCLEOTIDE SEQUENCE</scope>
    <source>
        <strain evidence="3">D3-1215</strain>
    </source>
</reference>
<dbReference type="AlphaFoldDB" id="A0A9D9HCE2"/>
<keyword evidence="1" id="KW-0732">Signal</keyword>
<evidence type="ECO:0000313" key="3">
    <source>
        <dbReference type="EMBL" id="MBO8446401.1"/>
    </source>
</evidence>
<feature type="chain" id="PRO_5038921067" evidence="1">
    <location>
        <begin position="21"/>
        <end position="146"/>
    </location>
</feature>
<evidence type="ECO:0000313" key="4">
    <source>
        <dbReference type="Proteomes" id="UP000823637"/>
    </source>
</evidence>
<dbReference type="InterPro" id="IPR021533">
    <property type="entry name" value="PepSY-like"/>
</dbReference>
<dbReference type="Pfam" id="PF11396">
    <property type="entry name" value="PepSY_like"/>
    <property type="match status" value="1"/>
</dbReference>